<organism evidence="1 2">
    <name type="scientific">Acaulospora colombiana</name>
    <dbReference type="NCBI Taxonomy" id="27376"/>
    <lineage>
        <taxon>Eukaryota</taxon>
        <taxon>Fungi</taxon>
        <taxon>Fungi incertae sedis</taxon>
        <taxon>Mucoromycota</taxon>
        <taxon>Glomeromycotina</taxon>
        <taxon>Glomeromycetes</taxon>
        <taxon>Diversisporales</taxon>
        <taxon>Acaulosporaceae</taxon>
        <taxon>Acaulospora</taxon>
    </lineage>
</organism>
<feature type="non-terminal residue" evidence="1">
    <location>
        <position position="783"/>
    </location>
</feature>
<dbReference type="Proteomes" id="UP000789525">
    <property type="component" value="Unassembled WGS sequence"/>
</dbReference>
<gene>
    <name evidence="1" type="ORF">ACOLOM_LOCUS4533</name>
</gene>
<comment type="caution">
    <text evidence="1">The sequence shown here is derived from an EMBL/GenBank/DDBJ whole genome shotgun (WGS) entry which is preliminary data.</text>
</comment>
<protein>
    <submittedName>
        <fullName evidence="1">15984_t:CDS:1</fullName>
    </submittedName>
</protein>
<name>A0ACA9LP81_9GLOM</name>
<keyword evidence="2" id="KW-1185">Reference proteome</keyword>
<dbReference type="EMBL" id="CAJVPT010007542">
    <property type="protein sequence ID" value="CAG8542620.1"/>
    <property type="molecule type" value="Genomic_DNA"/>
</dbReference>
<reference evidence="1" key="1">
    <citation type="submission" date="2021-06" db="EMBL/GenBank/DDBJ databases">
        <authorList>
            <person name="Kallberg Y."/>
            <person name="Tangrot J."/>
            <person name="Rosling A."/>
        </authorList>
    </citation>
    <scope>NUCLEOTIDE SEQUENCE</scope>
    <source>
        <strain evidence="1">CL356</strain>
    </source>
</reference>
<proteinExistence type="predicted"/>
<sequence length="783" mass="87910">MWWPQLDRPNDMVSDHFSAPELVLTGFYLVSLEPPASIPYVDHYIERRGILQPLLPKRRRPRLLARRLLARQPRHLRPRPQLPRLLPPKLPPPRLALLPPASPRHCQHLLVISSSFDGKMVKYDRKGSSGSCAEQEEEGEDAAVFILEAGAKLSNVIIGADQAEGIHCRGTCTLTNVWWEDVCEDAATFLQTGASDVSYVIGGGAFHASDKISTLASSTVLAVTAQRATSATLPSTMSVSVSTPTGETLPSSPTSRPAASPTLMMSAAHTRVSPREASLQKSDVARATAHASTMDPSAPAKLLKHGIRDSVFSLIYMNLRHTIPADNVMPEQDELILNCWVAGTSRKLFFEVRLNANARISELEKEIYKRAEIFLKSTGLFGLSLQRVSVEFDSFLRGKSNDFNPEEFAQSVDLVDSATLLSTHWQSQPLLTTLHVVLKTTTKPFWEEESFHDLQERFLCSPKPFPRSSWHQESPAKKSLEKFNEILRPEIHRFLSKVHSTWSQAPDIDKEKTLLLDDDLKRLLPKRDEAPDPKVADFFRNGYERVLCNPSGYERTKLLFEILCKHWGYYFRVTPGPSGIGAPDIQNLVNTLPRSLSWNGDIFQGETGGLRYPIANKSSRNERILESGLKKLMTARDLVFVEFLDVYKEVNGGEVDERAKFDWLLFQILPNVRINGMDPFSALVEFFLDDVDYEMVDHLDASTPIFKDLPNLNSRYPRFLYVLDEAQDADGRYMGAFSDPDGYFPEPVLSALARFLTNGNGIGTIIAGSEISEKTLKYTRRPK</sequence>
<accession>A0ACA9LP81</accession>
<evidence type="ECO:0000313" key="2">
    <source>
        <dbReference type="Proteomes" id="UP000789525"/>
    </source>
</evidence>
<evidence type="ECO:0000313" key="1">
    <source>
        <dbReference type="EMBL" id="CAG8542620.1"/>
    </source>
</evidence>